<dbReference type="EMBL" id="CM042882">
    <property type="protein sequence ID" value="KAI4383141.1"/>
    <property type="molecule type" value="Genomic_DNA"/>
</dbReference>
<name>A0ACB9RY46_9MYRT</name>
<protein>
    <submittedName>
        <fullName evidence="1">Uncharacterized protein</fullName>
    </submittedName>
</protein>
<comment type="caution">
    <text evidence="1">The sequence shown here is derived from an EMBL/GenBank/DDBJ whole genome shotgun (WGS) entry which is preliminary data.</text>
</comment>
<accession>A0ACB9RY46</accession>
<evidence type="ECO:0000313" key="1">
    <source>
        <dbReference type="EMBL" id="KAI4383141.1"/>
    </source>
</evidence>
<reference evidence="2" key="1">
    <citation type="journal article" date="2023" name="Front. Plant Sci.">
        <title>Chromosomal-level genome assembly of Melastoma candidum provides insights into trichome evolution.</title>
        <authorList>
            <person name="Zhong Y."/>
            <person name="Wu W."/>
            <person name="Sun C."/>
            <person name="Zou P."/>
            <person name="Liu Y."/>
            <person name="Dai S."/>
            <person name="Zhou R."/>
        </authorList>
    </citation>
    <scope>NUCLEOTIDE SEQUENCE [LARGE SCALE GENOMIC DNA]</scope>
</reference>
<evidence type="ECO:0000313" key="2">
    <source>
        <dbReference type="Proteomes" id="UP001057402"/>
    </source>
</evidence>
<keyword evidence="2" id="KW-1185">Reference proteome</keyword>
<dbReference type="Proteomes" id="UP001057402">
    <property type="component" value="Chromosome 3"/>
</dbReference>
<gene>
    <name evidence="1" type="ORF">MLD38_009017</name>
</gene>
<organism evidence="1 2">
    <name type="scientific">Melastoma candidum</name>
    <dbReference type="NCBI Taxonomy" id="119954"/>
    <lineage>
        <taxon>Eukaryota</taxon>
        <taxon>Viridiplantae</taxon>
        <taxon>Streptophyta</taxon>
        <taxon>Embryophyta</taxon>
        <taxon>Tracheophyta</taxon>
        <taxon>Spermatophyta</taxon>
        <taxon>Magnoliopsida</taxon>
        <taxon>eudicotyledons</taxon>
        <taxon>Gunneridae</taxon>
        <taxon>Pentapetalae</taxon>
        <taxon>rosids</taxon>
        <taxon>malvids</taxon>
        <taxon>Myrtales</taxon>
        <taxon>Melastomataceae</taxon>
        <taxon>Melastomatoideae</taxon>
        <taxon>Melastomateae</taxon>
        <taxon>Melastoma</taxon>
    </lineage>
</organism>
<sequence>MLRTIGSAICREEPNLLRETCLKVASFCNSNSSDYGICVHSPVLKLGLHDDLYLNNNLLTLYARCRGVGHARLFFDEMPLRDVVSWTGLLSAHVRDDDHEGSVMIFRSMLVSDEAVPNEFTLSNVLRSCSAAGRYGLGACIHARVVKCGYEASPVILSNLIDMYSECRGSEEAFEVFEPMIGSGSMDIVCWTSMIASLGRDDRWRTALELYARMISAGVCPTELTFVKLLSASGDISLKLGMALHAQIVTWGMVLNLILKTALVDMYLRYQSIADAKRVFGMTQECDVGLWTTIISGFANNSMDREAVDAFHQMEMTGIKGNSFTYSSLLNVCQSNLLLELARQIHARVISVGLERDHSVGKALLNLYMKVAVEDGIEVFRSIVSPNVITWTSFIAGLAFLNNVSECFYSFREMLASGVEPNSITFSSFLAVFHTAKSLHQVLQVHAHIIKRRANHDIAVGNALVDLYAGFELFDEAFNIFDRMDKRDAITYTSLAAAMNHTGHHGMVLSLVRCMKEDDVKMDDFSLACSLSASTCLGQIEIGKQLHCHSIKSGHGGSLSVSNGLIDLYGKCSSAEDARKAFKDLAKPDVISWNALISGLASEGDITAALSTFEDMKISGIRPDSITFLLVVSACSHGRLVDLGLENFQSFVDLYNLVPDLHHYACLVNLLGRAGQLEEAWNVIQTMPLKPSTIIYKEMITACCIHKNMLLGEEVARLGIELDPSNPALHLLLARLYDACGRSDLSDKTRERMKTACSKNMARSDIEKDYPQYAFVA</sequence>
<proteinExistence type="predicted"/>